<dbReference type="RefSeq" id="WP_121033922.1">
    <property type="nucleotide sequence ID" value="NZ_RBXT01000001.1"/>
</dbReference>
<dbReference type="AlphaFoldDB" id="A0A495XX82"/>
<dbReference type="OrthoDB" id="9889638at2"/>
<dbReference type="EMBL" id="RBXT01000001">
    <property type="protein sequence ID" value="RKT79210.1"/>
    <property type="molecule type" value="Genomic_DNA"/>
</dbReference>
<reference evidence="2 3" key="1">
    <citation type="submission" date="2018-10" db="EMBL/GenBank/DDBJ databases">
        <title>Sequencing the genomes of 1000 actinobacteria strains.</title>
        <authorList>
            <person name="Klenk H.-P."/>
        </authorList>
    </citation>
    <scope>NUCLEOTIDE SEQUENCE [LARGE SCALE GENOMIC DNA]</scope>
    <source>
        <strain evidence="2 3">DSM 44267</strain>
    </source>
</reference>
<evidence type="ECO:0000313" key="2">
    <source>
        <dbReference type="EMBL" id="RKT79210.1"/>
    </source>
</evidence>
<accession>A0A495XX82</accession>
<feature type="region of interest" description="Disordered" evidence="1">
    <location>
        <begin position="1"/>
        <end position="35"/>
    </location>
</feature>
<feature type="region of interest" description="Disordered" evidence="1">
    <location>
        <begin position="81"/>
        <end position="103"/>
    </location>
</feature>
<dbReference type="Proteomes" id="UP000278440">
    <property type="component" value="Unassembled WGS sequence"/>
</dbReference>
<protein>
    <submittedName>
        <fullName evidence="2">Excisionase family DNA binding protein</fullName>
    </submittedName>
</protein>
<evidence type="ECO:0000313" key="3">
    <source>
        <dbReference type="Proteomes" id="UP000278440"/>
    </source>
</evidence>
<comment type="caution">
    <text evidence="2">The sequence shown here is derived from an EMBL/GenBank/DDBJ whole genome shotgun (WGS) entry which is preliminary data.</text>
</comment>
<organism evidence="2 3">
    <name type="scientific">Terracoccus luteus</name>
    <dbReference type="NCBI Taxonomy" id="53356"/>
    <lineage>
        <taxon>Bacteria</taxon>
        <taxon>Bacillati</taxon>
        <taxon>Actinomycetota</taxon>
        <taxon>Actinomycetes</taxon>
        <taxon>Micrococcales</taxon>
        <taxon>Intrasporangiaceae</taxon>
        <taxon>Terracoccus</taxon>
    </lineage>
</organism>
<sequence length="103" mass="11946">MKNHNTAMASTIEESSDWNREGAVLQDDSSAPWHNPNPLWEVEQFARYLNQKPEFIRQLIKQQRIASVKIGRKVMLEKSEADQRIANGRRPAARPLNPDRFGY</sequence>
<proteinExistence type="predicted"/>
<name>A0A495XX82_9MICO</name>
<gene>
    <name evidence="2" type="ORF">DFJ68_2674</name>
</gene>
<keyword evidence="3" id="KW-1185">Reference proteome</keyword>
<feature type="compositionally biased region" description="Polar residues" evidence="1">
    <location>
        <begin position="1"/>
        <end position="13"/>
    </location>
</feature>
<evidence type="ECO:0000256" key="1">
    <source>
        <dbReference type="SAM" id="MobiDB-lite"/>
    </source>
</evidence>